<dbReference type="Proteomes" id="UP000241107">
    <property type="component" value="Unassembled WGS sequence"/>
</dbReference>
<dbReference type="EMBL" id="PYFQ01000014">
    <property type="protein sequence ID" value="PSK35620.1"/>
    <property type="molecule type" value="Genomic_DNA"/>
</dbReference>
<dbReference type="OrthoDB" id="4075141at2759"/>
<proteinExistence type="predicted"/>
<protein>
    <submittedName>
        <fullName evidence="2">Uncharacterized protein</fullName>
    </submittedName>
</protein>
<sequence length="430" mass="50418">MDDSYLYAPPNPSVGKLVKWILVLLLLRAKNPIRLTAFLSLNPTIRSVINDWLRDHTRLKDPETVDRRSRKLANLVSVGILFLAVANNPQIPKDYWLIYFYTAYFGELNPPSSRITVYPTLSKATGIDKLKKKSWVRYLYTRKHYIIYPVIFGQLLSNYLTPTRYKLNHKYLSASIKNYILNPIWVNYRLGVNSQLVHWVGLLQAYVKHNVVLFGIYALLSFKNRVIDTYYETTNGALDFSRIKNLLRHYLIFVGHKANAMANFIYGPNLVAMFLLSLTAPMLTRVGFLRDIYFGNMKTFVKNYIKSIGFVSAFATMSLRSLRLIQDYGYQRLPGDPRNIRQISTNFYNSLNSYLLRLIILSKWRIVKENHRWFSIINIANWDRIEAFILCYGVWNLMNLNDYILKHPLQKECQRLEKESLIRAVNRIMN</sequence>
<name>A0A2P7YI33_9ASCO</name>
<comment type="caution">
    <text evidence="2">The sequence shown here is derived from an EMBL/GenBank/DDBJ whole genome shotgun (WGS) entry which is preliminary data.</text>
</comment>
<dbReference type="VEuPathDB" id="FungiDB:C7M61_004409"/>
<reference evidence="2 3" key="1">
    <citation type="submission" date="2018-03" db="EMBL/GenBank/DDBJ databases">
        <title>Candida pseudohaemulonii genome assembly and annotation.</title>
        <authorList>
            <person name="Munoz J.F."/>
            <person name="Gade L.G."/>
            <person name="Chow N.A."/>
            <person name="Litvintseva A.P."/>
            <person name="Loparev V.N."/>
            <person name="Cuomo C.A."/>
        </authorList>
    </citation>
    <scope>NUCLEOTIDE SEQUENCE [LARGE SCALE GENOMIC DNA]</scope>
    <source>
        <strain evidence="2 3">B12108</strain>
    </source>
</reference>
<evidence type="ECO:0000256" key="1">
    <source>
        <dbReference type="SAM" id="Phobius"/>
    </source>
</evidence>
<accession>A0A2P7YI33</accession>
<keyword evidence="3" id="KW-1185">Reference proteome</keyword>
<feature type="transmembrane region" description="Helical" evidence="1">
    <location>
        <begin position="264"/>
        <end position="284"/>
    </location>
</feature>
<dbReference type="GeneID" id="36567796"/>
<dbReference type="RefSeq" id="XP_024712111.1">
    <property type="nucleotide sequence ID" value="XM_024859729.1"/>
</dbReference>
<organism evidence="2 3">
    <name type="scientific">Candidozyma pseudohaemuli</name>
    <dbReference type="NCBI Taxonomy" id="418784"/>
    <lineage>
        <taxon>Eukaryota</taxon>
        <taxon>Fungi</taxon>
        <taxon>Dikarya</taxon>
        <taxon>Ascomycota</taxon>
        <taxon>Saccharomycotina</taxon>
        <taxon>Pichiomycetes</taxon>
        <taxon>Metschnikowiaceae</taxon>
        <taxon>Candidozyma</taxon>
    </lineage>
</organism>
<evidence type="ECO:0000313" key="3">
    <source>
        <dbReference type="Proteomes" id="UP000241107"/>
    </source>
</evidence>
<gene>
    <name evidence="2" type="ORF">C7M61_004409</name>
</gene>
<evidence type="ECO:0000313" key="2">
    <source>
        <dbReference type="EMBL" id="PSK35620.1"/>
    </source>
</evidence>
<keyword evidence="1" id="KW-0812">Transmembrane</keyword>
<dbReference type="AlphaFoldDB" id="A0A2P7YI33"/>
<keyword evidence="1" id="KW-0472">Membrane</keyword>
<keyword evidence="1" id="KW-1133">Transmembrane helix</keyword>